<dbReference type="CDD" id="cd00075">
    <property type="entry name" value="HATPase"/>
    <property type="match status" value="1"/>
</dbReference>
<dbReference type="Proteomes" id="UP000319894">
    <property type="component" value="Unassembled WGS sequence"/>
</dbReference>
<evidence type="ECO:0000256" key="7">
    <source>
        <dbReference type="SAM" id="MobiDB-lite"/>
    </source>
</evidence>
<dbReference type="PANTHER" id="PTHR43711:SF1">
    <property type="entry name" value="HISTIDINE KINASE 1"/>
    <property type="match status" value="1"/>
</dbReference>
<dbReference type="SUPFAM" id="SSF55874">
    <property type="entry name" value="ATPase domain of HSP90 chaperone/DNA topoisomerase II/histidine kinase"/>
    <property type="match status" value="1"/>
</dbReference>
<dbReference type="SMART" id="SM00388">
    <property type="entry name" value="HisKA"/>
    <property type="match status" value="1"/>
</dbReference>
<dbReference type="Pfam" id="PF00512">
    <property type="entry name" value="HisKA"/>
    <property type="match status" value="1"/>
</dbReference>
<reference evidence="9 10" key="1">
    <citation type="submission" date="2018-06" db="EMBL/GenBank/DDBJ databases">
        <title>Natronomonas sp. F16-60 a new haloarchaeon isolated from a solar saltern of Isla Cristina, Huelva, Spain.</title>
        <authorList>
            <person name="Duran-Viseras A."/>
            <person name="Sanchez-Porro C."/>
            <person name="Ventosa A."/>
        </authorList>
    </citation>
    <scope>NUCLEOTIDE SEQUENCE [LARGE SCALE GENOMIC DNA]</scope>
    <source>
        <strain evidence="9 10">F16-60</strain>
    </source>
</reference>
<dbReference type="SMART" id="SM00387">
    <property type="entry name" value="HATPase_c"/>
    <property type="match status" value="1"/>
</dbReference>
<dbReference type="Pfam" id="PF02518">
    <property type="entry name" value="HATPase_c"/>
    <property type="match status" value="1"/>
</dbReference>
<evidence type="ECO:0000256" key="4">
    <source>
        <dbReference type="ARBA" id="ARBA00022679"/>
    </source>
</evidence>
<feature type="domain" description="Histidine kinase" evidence="8">
    <location>
        <begin position="81"/>
        <end position="263"/>
    </location>
</feature>
<dbReference type="EC" id="2.7.13.3" evidence="2"/>
<dbReference type="Gene3D" id="1.10.287.130">
    <property type="match status" value="1"/>
</dbReference>
<keyword evidence="5" id="KW-0418">Kinase</keyword>
<evidence type="ECO:0000256" key="3">
    <source>
        <dbReference type="ARBA" id="ARBA00022553"/>
    </source>
</evidence>
<gene>
    <name evidence="9" type="ORF">DP107_14890</name>
</gene>
<feature type="region of interest" description="Disordered" evidence="7">
    <location>
        <begin position="287"/>
        <end position="382"/>
    </location>
</feature>
<comment type="caution">
    <text evidence="9">The sequence shown here is derived from an EMBL/GenBank/DDBJ whole genome shotgun (WGS) entry which is preliminary data.</text>
</comment>
<dbReference type="InterPro" id="IPR003661">
    <property type="entry name" value="HisK_dim/P_dom"/>
</dbReference>
<dbReference type="InterPro" id="IPR036097">
    <property type="entry name" value="HisK_dim/P_sf"/>
</dbReference>
<keyword evidence="3" id="KW-0597">Phosphoprotein</keyword>
<dbReference type="Gene3D" id="3.30.565.10">
    <property type="entry name" value="Histidine kinase-like ATPase, C-terminal domain"/>
    <property type="match status" value="1"/>
</dbReference>
<comment type="catalytic activity">
    <reaction evidence="1">
        <text>ATP + protein L-histidine = ADP + protein N-phospho-L-histidine.</text>
        <dbReference type="EC" id="2.7.13.3"/>
    </reaction>
</comment>
<keyword evidence="4" id="KW-0808">Transferase</keyword>
<accession>A0A554MX45</accession>
<dbReference type="SUPFAM" id="SSF47384">
    <property type="entry name" value="Homodimeric domain of signal transducing histidine kinase"/>
    <property type="match status" value="1"/>
</dbReference>
<feature type="compositionally biased region" description="Polar residues" evidence="7">
    <location>
        <begin position="12"/>
        <end position="26"/>
    </location>
</feature>
<feature type="compositionally biased region" description="Basic and acidic residues" evidence="7">
    <location>
        <begin position="288"/>
        <end position="298"/>
    </location>
</feature>
<evidence type="ECO:0000313" key="9">
    <source>
        <dbReference type="EMBL" id="TSD09693.1"/>
    </source>
</evidence>
<feature type="compositionally biased region" description="Basic and acidic residues" evidence="7">
    <location>
        <begin position="335"/>
        <end position="358"/>
    </location>
</feature>
<evidence type="ECO:0000259" key="8">
    <source>
        <dbReference type="PROSITE" id="PS50109"/>
    </source>
</evidence>
<evidence type="ECO:0000256" key="2">
    <source>
        <dbReference type="ARBA" id="ARBA00012438"/>
    </source>
</evidence>
<dbReference type="InterPro" id="IPR003594">
    <property type="entry name" value="HATPase_dom"/>
</dbReference>
<dbReference type="InParanoid" id="A0A554MX45"/>
<evidence type="ECO:0000256" key="6">
    <source>
        <dbReference type="ARBA" id="ARBA00023012"/>
    </source>
</evidence>
<sequence>MGNRHRGRRSGPNCSSHPGTTGSSASPRPLQPVDAHERKTISVLGANATAAFDAIARRAELRRSERALRSRNQQPDQFVSVVSHDLRNPLNVAGGHLELAREECSSEHLAAVADAHDRMYTLVEDLLRLVHSGQEADGLESVEACRRHVTTAAATLVSEVDRRIRADRGRVQQLLEPLVRNAVEHGDNDVTVTVGALDAGFYVEDDGPGIPDDEREDVFEAGHSTTEDGTGFGPSIVEQVARAHGWDVDLTDSAGGGTRFEITGIEFGPAWGRAGRFVGTDATGAHLRAADRSTREESSTQPSSLSSPESTASLQSPPRPTDGPYRAVEAGHGSAELDSRIQRTDTVDRGVSRYDRNPPRTVVTRRCPGSPTRPPPARPCPR</sequence>
<dbReference type="InterPro" id="IPR005467">
    <property type="entry name" value="His_kinase_dom"/>
</dbReference>
<feature type="compositionally biased region" description="Low complexity" evidence="7">
    <location>
        <begin position="299"/>
        <end position="316"/>
    </location>
</feature>
<dbReference type="EMBL" id="QMDX01000011">
    <property type="protein sequence ID" value="TSD09693.1"/>
    <property type="molecule type" value="Genomic_DNA"/>
</dbReference>
<dbReference type="CDD" id="cd00082">
    <property type="entry name" value="HisKA"/>
    <property type="match status" value="1"/>
</dbReference>
<evidence type="ECO:0000256" key="5">
    <source>
        <dbReference type="ARBA" id="ARBA00022777"/>
    </source>
</evidence>
<dbReference type="PROSITE" id="PS50109">
    <property type="entry name" value="HIS_KIN"/>
    <property type="match status" value="1"/>
</dbReference>
<dbReference type="PANTHER" id="PTHR43711">
    <property type="entry name" value="TWO-COMPONENT HISTIDINE KINASE"/>
    <property type="match status" value="1"/>
</dbReference>
<dbReference type="InterPro" id="IPR050736">
    <property type="entry name" value="Sensor_HK_Regulatory"/>
</dbReference>
<evidence type="ECO:0000313" key="10">
    <source>
        <dbReference type="Proteomes" id="UP000319894"/>
    </source>
</evidence>
<name>A0A554MX45_9EURY</name>
<keyword evidence="10" id="KW-1185">Reference proteome</keyword>
<dbReference type="AlphaFoldDB" id="A0A554MX45"/>
<dbReference type="PRINTS" id="PR00344">
    <property type="entry name" value="BCTRLSENSOR"/>
</dbReference>
<dbReference type="InterPro" id="IPR036890">
    <property type="entry name" value="HATPase_C_sf"/>
</dbReference>
<feature type="region of interest" description="Disordered" evidence="7">
    <location>
        <begin position="1"/>
        <end position="36"/>
    </location>
</feature>
<dbReference type="GO" id="GO:0000155">
    <property type="term" value="F:phosphorelay sensor kinase activity"/>
    <property type="evidence" value="ECO:0007669"/>
    <property type="project" value="InterPro"/>
</dbReference>
<keyword evidence="6" id="KW-0902">Two-component regulatory system</keyword>
<feature type="compositionally biased region" description="Pro residues" evidence="7">
    <location>
        <begin position="371"/>
        <end position="382"/>
    </location>
</feature>
<organism evidence="9 10">
    <name type="scientific">Haloglomus irregulare</name>
    <dbReference type="NCBI Taxonomy" id="2234134"/>
    <lineage>
        <taxon>Archaea</taxon>
        <taxon>Methanobacteriati</taxon>
        <taxon>Methanobacteriota</taxon>
        <taxon>Stenosarchaea group</taxon>
        <taxon>Halobacteria</taxon>
        <taxon>Halobacteriales</taxon>
        <taxon>Natronomonadaceae</taxon>
        <taxon>Haloglomus</taxon>
    </lineage>
</organism>
<evidence type="ECO:0000256" key="1">
    <source>
        <dbReference type="ARBA" id="ARBA00000085"/>
    </source>
</evidence>
<protein>
    <recommendedName>
        <fullName evidence="2">histidine kinase</fullName>
        <ecNumber evidence="2">2.7.13.3</ecNumber>
    </recommendedName>
</protein>
<dbReference type="InterPro" id="IPR004358">
    <property type="entry name" value="Sig_transdc_His_kin-like_C"/>
</dbReference>
<proteinExistence type="predicted"/>